<evidence type="ECO:0000256" key="1">
    <source>
        <dbReference type="ARBA" id="ARBA00008861"/>
    </source>
</evidence>
<proteinExistence type="inferred from homology"/>
<reference evidence="6" key="1">
    <citation type="journal article" date="2017" name="Parasit. Vectors">
        <title>Sialotranscriptomics of Rhipicephalus zambeziensis reveals intricate expression profiles of secretory proteins and suggests tight temporal transcriptional regulation during blood-feeding.</title>
        <authorList>
            <person name="de Castro M.H."/>
            <person name="de Klerk D."/>
            <person name="Pienaar R."/>
            <person name="Rees D.J.G."/>
            <person name="Mans B.J."/>
        </authorList>
    </citation>
    <scope>NUCLEOTIDE SEQUENCE</scope>
    <source>
        <tissue evidence="6">Salivary glands</tissue>
    </source>
</reference>
<sequence>MGAERREDQQARHLVFTYGTLKCGQPNHHILTNPKNGQATLVSTAKTFKKWPLVLVSSYEIPCLLPLEDVGYEVSGEVYLVDDRMLDTLDSLESHPDVYVRRQEDVLLLSSQPHSSNPVAEEKPLSGTAPSAEAGERLKTWIYFVRKVERKHLSLPFVPSYAQRVAYPTFTGEKEESLMFLDKEFRHVAADDSCRAEAHGRERRVADVFGQRV</sequence>
<name>A0A224YDS3_9ACAR</name>
<evidence type="ECO:0000259" key="5">
    <source>
        <dbReference type="Pfam" id="PF06094"/>
    </source>
</evidence>
<dbReference type="CDD" id="cd06661">
    <property type="entry name" value="GGCT_like"/>
    <property type="match status" value="1"/>
</dbReference>
<dbReference type="GO" id="GO:0005829">
    <property type="term" value="C:cytosol"/>
    <property type="evidence" value="ECO:0007669"/>
    <property type="project" value="TreeGrafter"/>
</dbReference>
<accession>A0A224YDS3</accession>
<dbReference type="GO" id="GO:0016740">
    <property type="term" value="F:transferase activity"/>
    <property type="evidence" value="ECO:0007669"/>
    <property type="project" value="UniProtKB-KW"/>
</dbReference>
<protein>
    <recommendedName>
        <fullName evidence="3">Gamma-glutamylcyclotransferase family protein</fullName>
    </recommendedName>
</protein>
<feature type="active site" description="Proton acceptor" evidence="2">
    <location>
        <position position="93"/>
    </location>
</feature>
<keyword evidence="6" id="KW-0808">Transferase</keyword>
<organism evidence="6">
    <name type="scientific">Rhipicephalus zambeziensis</name>
    <dbReference type="NCBI Taxonomy" id="60191"/>
    <lineage>
        <taxon>Eukaryota</taxon>
        <taxon>Metazoa</taxon>
        <taxon>Ecdysozoa</taxon>
        <taxon>Arthropoda</taxon>
        <taxon>Chelicerata</taxon>
        <taxon>Arachnida</taxon>
        <taxon>Acari</taxon>
        <taxon>Parasitiformes</taxon>
        <taxon>Ixodida</taxon>
        <taxon>Ixodoidea</taxon>
        <taxon>Ixodidae</taxon>
        <taxon>Rhipicephalinae</taxon>
        <taxon>Rhipicephalus</taxon>
        <taxon>Rhipicephalus</taxon>
    </lineage>
</organism>
<evidence type="ECO:0000313" key="6">
    <source>
        <dbReference type="EMBL" id="MAA12134.1"/>
    </source>
</evidence>
<evidence type="ECO:0000256" key="3">
    <source>
        <dbReference type="RuleBase" id="RU367036"/>
    </source>
</evidence>
<evidence type="ECO:0000256" key="4">
    <source>
        <dbReference type="SAM" id="MobiDB-lite"/>
    </source>
</evidence>
<dbReference type="InterPro" id="IPR009288">
    <property type="entry name" value="AIG2-like_dom"/>
</dbReference>
<feature type="domain" description="Gamma-glutamylcyclotransferase AIG2-like" evidence="5">
    <location>
        <begin position="15"/>
        <end position="147"/>
    </location>
</feature>
<dbReference type="SUPFAM" id="SSF110857">
    <property type="entry name" value="Gamma-glutamyl cyclotransferase-like"/>
    <property type="match status" value="1"/>
</dbReference>
<dbReference type="InterPro" id="IPR036568">
    <property type="entry name" value="GGCT-like_sf"/>
</dbReference>
<comment type="similarity">
    <text evidence="1 3">Belongs to the gamma-glutamylcyclotransferase family.</text>
</comment>
<dbReference type="AlphaFoldDB" id="A0A224YDS3"/>
<feature type="region of interest" description="Disordered" evidence="4">
    <location>
        <begin position="111"/>
        <end position="131"/>
    </location>
</feature>
<dbReference type="InterPro" id="IPR039126">
    <property type="entry name" value="GGACT"/>
</dbReference>
<dbReference type="PANTHER" id="PTHR12510:SF4">
    <property type="entry name" value="GAMMA-GLUTAMYLAMINECYCLOTRANSFERASE"/>
    <property type="match status" value="1"/>
</dbReference>
<evidence type="ECO:0000256" key="2">
    <source>
        <dbReference type="PIRSR" id="PIRSR639126-1"/>
    </source>
</evidence>
<dbReference type="GO" id="GO:0061929">
    <property type="term" value="F:gamma-glutamylaminecyclotransferase activity"/>
    <property type="evidence" value="ECO:0007669"/>
    <property type="project" value="InterPro"/>
</dbReference>
<dbReference type="InterPro" id="IPR013024">
    <property type="entry name" value="GGCT-like"/>
</dbReference>
<dbReference type="Pfam" id="PF06094">
    <property type="entry name" value="GGACT"/>
    <property type="match status" value="1"/>
</dbReference>
<dbReference type="PANTHER" id="PTHR12510">
    <property type="entry name" value="TROPONIN C-AKIN-1 PROTEIN"/>
    <property type="match status" value="1"/>
</dbReference>
<dbReference type="EMBL" id="GFPF01000988">
    <property type="protein sequence ID" value="MAA12134.1"/>
    <property type="molecule type" value="Transcribed_RNA"/>
</dbReference>
<dbReference type="Gene3D" id="3.10.490.10">
    <property type="entry name" value="Gamma-glutamyl cyclotransferase-like"/>
    <property type="match status" value="1"/>
</dbReference>